<reference evidence="2 3" key="1">
    <citation type="journal article" date="2017" name="Nat. Microbiol.">
        <title>Natural product diversity associated with the nematode symbionts Photorhabdus and Xenorhabdus.</title>
        <authorList>
            <person name="Tobias N.J."/>
            <person name="Wolff H."/>
            <person name="Djahanschiri B."/>
            <person name="Grundmann F."/>
            <person name="Kronenwerth M."/>
            <person name="Shi Y.M."/>
            <person name="Simonyi S."/>
            <person name="Grun P."/>
            <person name="Shapiro-Ilan D."/>
            <person name="Pidot S.J."/>
            <person name="Stinear T.P."/>
            <person name="Ebersberger I."/>
            <person name="Bode H.B."/>
        </authorList>
    </citation>
    <scope>NUCLEOTIDE SEQUENCE [LARGE SCALE GENOMIC DNA]</scope>
    <source>
        <strain evidence="2 3">DSM 16342</strain>
    </source>
</reference>
<name>A0A2D0IJI6_XENBU</name>
<proteinExistence type="predicted"/>
<comment type="caution">
    <text evidence="2">The sequence shown here is derived from an EMBL/GenBank/DDBJ whole genome shotgun (WGS) entry which is preliminary data.</text>
</comment>
<keyword evidence="1" id="KW-0472">Membrane</keyword>
<gene>
    <name evidence="2" type="ORF">Xbud_03850</name>
</gene>
<sequence>MYNSKLLPLLFMCHSYATCAAMIGYFNVYLQWNLIVSIILSVMITCFFSRAGIDTLLGILGAVNV</sequence>
<protein>
    <submittedName>
        <fullName evidence="2">Uncharacterized protein</fullName>
    </submittedName>
</protein>
<accession>A0A2D0IJI6</accession>
<evidence type="ECO:0000313" key="3">
    <source>
        <dbReference type="Proteomes" id="UP000225833"/>
    </source>
</evidence>
<dbReference type="AlphaFoldDB" id="A0A2D0IJI6"/>
<keyword evidence="1" id="KW-1133">Transmembrane helix</keyword>
<feature type="transmembrane region" description="Helical" evidence="1">
    <location>
        <begin position="29"/>
        <end position="48"/>
    </location>
</feature>
<dbReference type="EMBL" id="NIBS01000129">
    <property type="protein sequence ID" value="PHM21908.1"/>
    <property type="molecule type" value="Genomic_DNA"/>
</dbReference>
<evidence type="ECO:0000256" key="1">
    <source>
        <dbReference type="SAM" id="Phobius"/>
    </source>
</evidence>
<keyword evidence="1" id="KW-0812">Transmembrane</keyword>
<organism evidence="2 3">
    <name type="scientific">Xenorhabdus budapestensis</name>
    <dbReference type="NCBI Taxonomy" id="290110"/>
    <lineage>
        <taxon>Bacteria</taxon>
        <taxon>Pseudomonadati</taxon>
        <taxon>Pseudomonadota</taxon>
        <taxon>Gammaproteobacteria</taxon>
        <taxon>Enterobacterales</taxon>
        <taxon>Morganellaceae</taxon>
        <taxon>Xenorhabdus</taxon>
    </lineage>
</organism>
<dbReference type="Proteomes" id="UP000225833">
    <property type="component" value="Unassembled WGS sequence"/>
</dbReference>
<evidence type="ECO:0000313" key="2">
    <source>
        <dbReference type="EMBL" id="PHM21908.1"/>
    </source>
</evidence>